<evidence type="ECO:0000313" key="3">
    <source>
        <dbReference type="EMBL" id="CAK9256745.1"/>
    </source>
</evidence>
<keyword evidence="2" id="KW-0812">Transmembrane</keyword>
<feature type="compositionally biased region" description="Gly residues" evidence="1">
    <location>
        <begin position="133"/>
        <end position="142"/>
    </location>
</feature>
<sequence>MGITSGSQPMAQTWFPSHQLSSGLYVSGHRDPSKEKGSTISVPQTPYTGGDVRKSGELGKMAGLIHSASLKSGSSSSRVEGGTVAASSTHSGPLSSNAATSTRSPLSTSGPLSSAGVPWHHSKSMGSQSGPITAGGGGGGTRALGRSTSGPLTRQQQVAETGAVKSSGGASSFSGPLSPAVLPATGLITSSPLAAGSRAVRVSGSQDNVMATRQIFDGTPALKAMYHAVQIPPINPAISNLSNNARTSSSSFRKRFPKVILWIVIPLFAMGFIAGAFIVAAVQNPILLIVVASLLGLLLLFLTWNSFWGHHSITSFIATFPESELGTAKDGQFVKVTGVVTCGSVPLESSYQKVNRCIYTSTVLYQCKCFFVRPEASKQHQCCSWGLRHVERFVVDFYISDLQTGTRALVKSGCGASVTPYVEESVILDVNPKNKEQPADFIRWLSQRNLSADERVMQLREGHVKEGSTVTVMGVLQRHENVLMIVPPSGPVSTGCQWSKALLPGSMEGLIMRCQEVNKVDGIPL</sequence>
<evidence type="ECO:0000256" key="2">
    <source>
        <dbReference type="SAM" id="Phobius"/>
    </source>
</evidence>
<dbReference type="PANTHER" id="PTHR33709:SF4">
    <property type="entry name" value="OS08G0230200 PROTEIN"/>
    <property type="match status" value="1"/>
</dbReference>
<feature type="region of interest" description="Disordered" evidence="1">
    <location>
        <begin position="69"/>
        <end position="175"/>
    </location>
</feature>
<dbReference type="InterPro" id="IPR040339">
    <property type="entry name" value="At1g16860-like"/>
</dbReference>
<evidence type="ECO:0000256" key="1">
    <source>
        <dbReference type="SAM" id="MobiDB-lite"/>
    </source>
</evidence>
<dbReference type="PANTHER" id="PTHR33709">
    <property type="entry name" value="OSJNBA0035M09.9 PROTEIN"/>
    <property type="match status" value="1"/>
</dbReference>
<accession>A0ABP0VQJ2</accession>
<reference evidence="3" key="1">
    <citation type="submission" date="2024-02" db="EMBL/GenBank/DDBJ databases">
        <authorList>
            <consortium name="ELIXIR-Norway"/>
            <consortium name="Elixir Norway"/>
        </authorList>
    </citation>
    <scope>NUCLEOTIDE SEQUENCE</scope>
</reference>
<feature type="compositionally biased region" description="Polar residues" evidence="1">
    <location>
        <begin position="38"/>
        <end position="47"/>
    </location>
</feature>
<feature type="transmembrane region" description="Helical" evidence="2">
    <location>
        <begin position="286"/>
        <end position="304"/>
    </location>
</feature>
<feature type="region of interest" description="Disordered" evidence="1">
    <location>
        <begin position="25"/>
        <end position="55"/>
    </location>
</feature>
<dbReference type="EMBL" id="OZ020105">
    <property type="protein sequence ID" value="CAK9256745.1"/>
    <property type="molecule type" value="Genomic_DNA"/>
</dbReference>
<feature type="transmembrane region" description="Helical" evidence="2">
    <location>
        <begin position="259"/>
        <end position="280"/>
    </location>
</feature>
<name>A0ABP0VQJ2_9BRYO</name>
<proteinExistence type="predicted"/>
<keyword evidence="4" id="KW-1185">Reference proteome</keyword>
<dbReference type="Proteomes" id="UP001497444">
    <property type="component" value="Chromosome 10"/>
</dbReference>
<keyword evidence="2" id="KW-1133">Transmembrane helix</keyword>
<feature type="compositionally biased region" description="Polar residues" evidence="1">
    <location>
        <begin position="85"/>
        <end position="112"/>
    </location>
</feature>
<evidence type="ECO:0000313" key="4">
    <source>
        <dbReference type="Proteomes" id="UP001497444"/>
    </source>
</evidence>
<gene>
    <name evidence="3" type="ORF">CSSPJE1EN1_LOCUS2223</name>
</gene>
<keyword evidence="2" id="KW-0472">Membrane</keyword>
<protein>
    <recommendedName>
        <fullName evidence="5">Ubiquitin-specific protease family C19-related protein</fullName>
    </recommendedName>
</protein>
<evidence type="ECO:0008006" key="5">
    <source>
        <dbReference type="Google" id="ProtNLM"/>
    </source>
</evidence>
<feature type="compositionally biased region" description="Basic and acidic residues" evidence="1">
    <location>
        <begin position="28"/>
        <end position="37"/>
    </location>
</feature>
<organism evidence="3 4">
    <name type="scientific">Sphagnum jensenii</name>
    <dbReference type="NCBI Taxonomy" id="128206"/>
    <lineage>
        <taxon>Eukaryota</taxon>
        <taxon>Viridiplantae</taxon>
        <taxon>Streptophyta</taxon>
        <taxon>Embryophyta</taxon>
        <taxon>Bryophyta</taxon>
        <taxon>Sphagnophytina</taxon>
        <taxon>Sphagnopsida</taxon>
        <taxon>Sphagnales</taxon>
        <taxon>Sphagnaceae</taxon>
        <taxon>Sphagnum</taxon>
    </lineage>
</organism>